<sequence length="279" mass="30589">MSLAWTPAAAVERGTGVVPRQANGRLLAPEIARIVARGELVVAMLGVDNPPFFYEVNGKLAGVEVDLAKAVASELKVTARFDRQARSFNEVVDIVARGEADLGISKLSRTLARAQVVSFSNPYLTLKHALLLNRVKFAELAKKQELPVVIRDFRGSIGVISNSSFADYARRNFPNARIVEFPTWDGLLKAVTRGEIVGAYRDEFEIKRLLQTDPAAPLLLRTVTFSDMEDSLGIAVNISSPTLLAFVNQFLDQHAEKLDVKKVLDAVRLQEPRPGLSAP</sequence>
<dbReference type="PANTHER" id="PTHR35936:SF17">
    <property type="entry name" value="ARGININE-BINDING EXTRACELLULAR PROTEIN ARTP"/>
    <property type="match status" value="1"/>
</dbReference>
<accession>A0ABW0NAP7</accession>
<dbReference type="InterPro" id="IPR001638">
    <property type="entry name" value="Solute-binding_3/MltF_N"/>
</dbReference>
<keyword evidence="1" id="KW-0732">Signal</keyword>
<comment type="caution">
    <text evidence="3">The sequence shown here is derived from an EMBL/GenBank/DDBJ whole genome shotgun (WGS) entry which is preliminary data.</text>
</comment>
<reference evidence="4" key="1">
    <citation type="journal article" date="2019" name="Int. J. Syst. Evol. Microbiol.">
        <title>The Global Catalogue of Microorganisms (GCM) 10K type strain sequencing project: providing services to taxonomists for standard genome sequencing and annotation.</title>
        <authorList>
            <consortium name="The Broad Institute Genomics Platform"/>
            <consortium name="The Broad Institute Genome Sequencing Center for Infectious Disease"/>
            <person name="Wu L."/>
            <person name="Ma J."/>
        </authorList>
    </citation>
    <scope>NUCLEOTIDE SEQUENCE [LARGE SCALE GENOMIC DNA]</scope>
    <source>
        <strain evidence="4">CCUG 57401</strain>
    </source>
</reference>
<dbReference type="RefSeq" id="WP_376848955.1">
    <property type="nucleotide sequence ID" value="NZ_JBHSMF010000003.1"/>
</dbReference>
<dbReference type="Proteomes" id="UP001596037">
    <property type="component" value="Unassembled WGS sequence"/>
</dbReference>
<dbReference type="CDD" id="cd13530">
    <property type="entry name" value="PBP2_peptides_like"/>
    <property type="match status" value="1"/>
</dbReference>
<evidence type="ECO:0000313" key="4">
    <source>
        <dbReference type="Proteomes" id="UP001596037"/>
    </source>
</evidence>
<proteinExistence type="predicted"/>
<evidence type="ECO:0000259" key="2">
    <source>
        <dbReference type="SMART" id="SM00062"/>
    </source>
</evidence>
<keyword evidence="4" id="KW-1185">Reference proteome</keyword>
<dbReference type="SMART" id="SM00062">
    <property type="entry name" value="PBPb"/>
    <property type="match status" value="1"/>
</dbReference>
<protein>
    <submittedName>
        <fullName evidence="3">Substrate-binding periplasmic protein</fullName>
    </submittedName>
</protein>
<gene>
    <name evidence="3" type="ORF">ACFPOE_05190</name>
</gene>
<dbReference type="EMBL" id="JBHSMF010000003">
    <property type="protein sequence ID" value="MFC5496923.1"/>
    <property type="molecule type" value="Genomic_DNA"/>
</dbReference>
<evidence type="ECO:0000256" key="1">
    <source>
        <dbReference type="ARBA" id="ARBA00022729"/>
    </source>
</evidence>
<dbReference type="Gene3D" id="3.40.190.10">
    <property type="entry name" value="Periplasmic binding protein-like II"/>
    <property type="match status" value="2"/>
</dbReference>
<evidence type="ECO:0000313" key="3">
    <source>
        <dbReference type="EMBL" id="MFC5496923.1"/>
    </source>
</evidence>
<name>A0ABW0NAP7_9BURK</name>
<organism evidence="3 4">
    <name type="scientific">Caenimonas terrae</name>
    <dbReference type="NCBI Taxonomy" id="696074"/>
    <lineage>
        <taxon>Bacteria</taxon>
        <taxon>Pseudomonadati</taxon>
        <taxon>Pseudomonadota</taxon>
        <taxon>Betaproteobacteria</taxon>
        <taxon>Burkholderiales</taxon>
        <taxon>Comamonadaceae</taxon>
        <taxon>Caenimonas</taxon>
    </lineage>
</organism>
<dbReference type="Pfam" id="PF00497">
    <property type="entry name" value="SBP_bac_3"/>
    <property type="match status" value="1"/>
</dbReference>
<dbReference type="SUPFAM" id="SSF53850">
    <property type="entry name" value="Periplasmic binding protein-like II"/>
    <property type="match status" value="1"/>
</dbReference>
<dbReference type="PANTHER" id="PTHR35936">
    <property type="entry name" value="MEMBRANE-BOUND LYTIC MUREIN TRANSGLYCOSYLASE F"/>
    <property type="match status" value="1"/>
</dbReference>
<feature type="domain" description="Solute-binding protein family 3/N-terminal" evidence="2">
    <location>
        <begin position="39"/>
        <end position="267"/>
    </location>
</feature>